<organism evidence="9 10">
    <name type="scientific">Thalassotalea litorea</name>
    <dbReference type="NCBI Taxonomy" id="2020715"/>
    <lineage>
        <taxon>Bacteria</taxon>
        <taxon>Pseudomonadati</taxon>
        <taxon>Pseudomonadota</taxon>
        <taxon>Gammaproteobacteria</taxon>
        <taxon>Alteromonadales</taxon>
        <taxon>Colwelliaceae</taxon>
        <taxon>Thalassotalea</taxon>
    </lineage>
</organism>
<dbReference type="PANTHER" id="PTHR48090:SF3">
    <property type="entry name" value="UNDECAPRENYL-PHOSPHATE 4-DEOXY-4-FORMAMIDO-L-ARABINOSE TRANSFERASE"/>
    <property type="match status" value="1"/>
</dbReference>
<dbReference type="EMBL" id="VCBC01000007">
    <property type="protein sequence ID" value="TLU65395.1"/>
    <property type="molecule type" value="Genomic_DNA"/>
</dbReference>
<comment type="caution">
    <text evidence="9">The sequence shown here is derived from an EMBL/GenBank/DDBJ whole genome shotgun (WGS) entry which is preliminary data.</text>
</comment>
<dbReference type="InterPro" id="IPR050256">
    <property type="entry name" value="Glycosyltransferase_2"/>
</dbReference>
<keyword evidence="6" id="KW-1133">Transmembrane helix</keyword>
<evidence type="ECO:0000256" key="1">
    <source>
        <dbReference type="ARBA" id="ARBA00022475"/>
    </source>
</evidence>
<evidence type="ECO:0000256" key="5">
    <source>
        <dbReference type="ARBA" id="ARBA00022985"/>
    </source>
</evidence>
<dbReference type="FunFam" id="3.90.550.10:FF:000170">
    <property type="entry name" value="Dolichol-phosphate mannosyltransferase"/>
    <property type="match status" value="1"/>
</dbReference>
<dbReference type="InterPro" id="IPR001173">
    <property type="entry name" value="Glyco_trans_2-like"/>
</dbReference>
<dbReference type="GO" id="GO:0005886">
    <property type="term" value="C:plasma membrane"/>
    <property type="evidence" value="ECO:0007669"/>
    <property type="project" value="TreeGrafter"/>
</dbReference>
<protein>
    <submittedName>
        <fullName evidence="9">Glycosyltransferase family 2 protein</fullName>
    </submittedName>
</protein>
<sequence length="245" mass="27733">MSIDISVVVPAKNEQHNIAPLIREINQALSGNYQYEIVYVDDGSEDDTSQRLFEIQNNQSNLRIIRHKNSVGQSTAVFNGVTSSRGTLIATLDADGQNDPADLPKLIDAALNQPHHSHFCIAGYRKNRSGDSAWKRWQSKVANSIRQALLNDETPDTGCGLKVFSKETFMSLPYFDHMHRFLPALIKRRGGHIEVVEVNHRERLSGKSNYSFSNRAFVGLIDLFGVIWLIRRYKRAEVIETNHES</sequence>
<keyword evidence="2" id="KW-0328">Glycosyltransferase</keyword>
<dbReference type="PANTHER" id="PTHR48090">
    <property type="entry name" value="UNDECAPRENYL-PHOSPHATE 4-DEOXY-4-FORMAMIDO-L-ARABINOSE TRANSFERASE-RELATED"/>
    <property type="match status" value="1"/>
</dbReference>
<gene>
    <name evidence="9" type="ORF">FE810_08905</name>
</gene>
<dbReference type="Proteomes" id="UP000307790">
    <property type="component" value="Unassembled WGS sequence"/>
</dbReference>
<dbReference type="GO" id="GO:0009103">
    <property type="term" value="P:lipopolysaccharide biosynthetic process"/>
    <property type="evidence" value="ECO:0007669"/>
    <property type="project" value="UniProtKB-KW"/>
</dbReference>
<evidence type="ECO:0000259" key="8">
    <source>
        <dbReference type="Pfam" id="PF00535"/>
    </source>
</evidence>
<evidence type="ECO:0000256" key="7">
    <source>
        <dbReference type="ARBA" id="ARBA00023136"/>
    </source>
</evidence>
<evidence type="ECO:0000313" key="9">
    <source>
        <dbReference type="EMBL" id="TLU65395.1"/>
    </source>
</evidence>
<dbReference type="CDD" id="cd04179">
    <property type="entry name" value="DPM_DPG-synthase_like"/>
    <property type="match status" value="1"/>
</dbReference>
<dbReference type="Pfam" id="PF00535">
    <property type="entry name" value="Glycos_transf_2"/>
    <property type="match status" value="1"/>
</dbReference>
<dbReference type="GO" id="GO:0099621">
    <property type="term" value="F:undecaprenyl-phosphate 4-deoxy-4-formamido-L-arabinose transferase activity"/>
    <property type="evidence" value="ECO:0007669"/>
    <property type="project" value="TreeGrafter"/>
</dbReference>
<keyword evidence="10" id="KW-1185">Reference proteome</keyword>
<keyword evidence="7" id="KW-0472">Membrane</keyword>
<evidence type="ECO:0000313" key="10">
    <source>
        <dbReference type="Proteomes" id="UP000307790"/>
    </source>
</evidence>
<name>A0A5R9IIP7_9GAMM</name>
<evidence type="ECO:0000256" key="3">
    <source>
        <dbReference type="ARBA" id="ARBA00022679"/>
    </source>
</evidence>
<keyword evidence="5" id="KW-0448">Lipopolysaccharide biosynthesis</keyword>
<dbReference type="Gene3D" id="3.90.550.10">
    <property type="entry name" value="Spore Coat Polysaccharide Biosynthesis Protein SpsA, Chain A"/>
    <property type="match status" value="1"/>
</dbReference>
<feature type="domain" description="Glycosyltransferase 2-like" evidence="8">
    <location>
        <begin position="6"/>
        <end position="169"/>
    </location>
</feature>
<proteinExistence type="predicted"/>
<dbReference type="OrthoDB" id="9811884at2"/>
<dbReference type="AlphaFoldDB" id="A0A5R9IIP7"/>
<keyword evidence="1" id="KW-1003">Cell membrane</keyword>
<reference evidence="9 10" key="1">
    <citation type="submission" date="2019-05" db="EMBL/GenBank/DDBJ databases">
        <title>Genome sequences of Thalassotalea litorea 1K03283.</title>
        <authorList>
            <person name="Zhang D."/>
        </authorList>
    </citation>
    <scope>NUCLEOTIDE SEQUENCE [LARGE SCALE GENOMIC DNA]</scope>
    <source>
        <strain evidence="9 10">MCCC 1K03283</strain>
    </source>
</reference>
<evidence type="ECO:0000256" key="6">
    <source>
        <dbReference type="ARBA" id="ARBA00022989"/>
    </source>
</evidence>
<keyword evidence="4" id="KW-0812">Transmembrane</keyword>
<dbReference type="SUPFAM" id="SSF53448">
    <property type="entry name" value="Nucleotide-diphospho-sugar transferases"/>
    <property type="match status" value="1"/>
</dbReference>
<keyword evidence="3 9" id="KW-0808">Transferase</keyword>
<dbReference type="InterPro" id="IPR029044">
    <property type="entry name" value="Nucleotide-diphossugar_trans"/>
</dbReference>
<evidence type="ECO:0000256" key="4">
    <source>
        <dbReference type="ARBA" id="ARBA00022692"/>
    </source>
</evidence>
<accession>A0A5R9IIP7</accession>
<evidence type="ECO:0000256" key="2">
    <source>
        <dbReference type="ARBA" id="ARBA00022676"/>
    </source>
</evidence>